<dbReference type="InterPro" id="IPR029035">
    <property type="entry name" value="DHS-like_NAD/FAD-binding_dom"/>
</dbReference>
<dbReference type="Proteomes" id="UP000630353">
    <property type="component" value="Unassembled WGS sequence"/>
</dbReference>
<evidence type="ECO:0000313" key="8">
    <source>
        <dbReference type="Proteomes" id="UP000630353"/>
    </source>
</evidence>
<evidence type="ECO:0000259" key="5">
    <source>
        <dbReference type="Pfam" id="PF02775"/>
    </source>
</evidence>
<dbReference type="InterPro" id="IPR011766">
    <property type="entry name" value="TPP_enzyme_TPP-bd"/>
</dbReference>
<dbReference type="EMBL" id="BMZS01000008">
    <property type="protein sequence ID" value="GHD55798.1"/>
    <property type="molecule type" value="Genomic_DNA"/>
</dbReference>
<feature type="domain" description="Thiamine pyrophosphate enzyme central" evidence="4">
    <location>
        <begin position="196"/>
        <end position="322"/>
    </location>
</feature>
<dbReference type="CDD" id="cd07035">
    <property type="entry name" value="TPP_PYR_POX_like"/>
    <property type="match status" value="1"/>
</dbReference>
<protein>
    <submittedName>
        <fullName evidence="7">Acetolactate synthase</fullName>
    </submittedName>
</protein>
<organism evidence="7 8">
    <name type="scientific">Thalassobaculum fulvum</name>
    <dbReference type="NCBI Taxonomy" id="1633335"/>
    <lineage>
        <taxon>Bacteria</taxon>
        <taxon>Pseudomonadati</taxon>
        <taxon>Pseudomonadota</taxon>
        <taxon>Alphaproteobacteria</taxon>
        <taxon>Rhodospirillales</taxon>
        <taxon>Thalassobaculaceae</taxon>
        <taxon>Thalassobaculum</taxon>
    </lineage>
</organism>
<dbReference type="AlphaFoldDB" id="A0A919CR34"/>
<evidence type="ECO:0000259" key="6">
    <source>
        <dbReference type="Pfam" id="PF02776"/>
    </source>
</evidence>
<dbReference type="GO" id="GO:0005948">
    <property type="term" value="C:acetolactate synthase complex"/>
    <property type="evidence" value="ECO:0007669"/>
    <property type="project" value="TreeGrafter"/>
</dbReference>
<dbReference type="SUPFAM" id="SSF52518">
    <property type="entry name" value="Thiamin diphosphate-binding fold (THDP-binding)"/>
    <property type="match status" value="2"/>
</dbReference>
<dbReference type="InterPro" id="IPR012001">
    <property type="entry name" value="Thiamin_PyroP_enz_TPP-bd_dom"/>
</dbReference>
<comment type="similarity">
    <text evidence="1 3">Belongs to the TPP enzyme family.</text>
</comment>
<dbReference type="Pfam" id="PF02776">
    <property type="entry name" value="TPP_enzyme_N"/>
    <property type="match status" value="1"/>
</dbReference>
<proteinExistence type="inferred from homology"/>
<evidence type="ECO:0000256" key="1">
    <source>
        <dbReference type="ARBA" id="ARBA00007812"/>
    </source>
</evidence>
<dbReference type="GO" id="GO:0050660">
    <property type="term" value="F:flavin adenine dinucleotide binding"/>
    <property type="evidence" value="ECO:0007669"/>
    <property type="project" value="TreeGrafter"/>
</dbReference>
<comment type="caution">
    <text evidence="7">The sequence shown here is derived from an EMBL/GenBank/DDBJ whole genome shotgun (WGS) entry which is preliminary data.</text>
</comment>
<dbReference type="InterPro" id="IPR029061">
    <property type="entry name" value="THDP-binding"/>
</dbReference>
<dbReference type="Pfam" id="PF00205">
    <property type="entry name" value="TPP_enzyme_M"/>
    <property type="match status" value="1"/>
</dbReference>
<dbReference type="Gene3D" id="3.40.50.1220">
    <property type="entry name" value="TPP-binding domain"/>
    <property type="match status" value="1"/>
</dbReference>
<evidence type="ECO:0000256" key="3">
    <source>
        <dbReference type="RuleBase" id="RU362132"/>
    </source>
</evidence>
<accession>A0A919CR34</accession>
<evidence type="ECO:0000256" key="2">
    <source>
        <dbReference type="ARBA" id="ARBA00023052"/>
    </source>
</evidence>
<dbReference type="SUPFAM" id="SSF52467">
    <property type="entry name" value="DHS-like NAD/FAD-binding domain"/>
    <property type="match status" value="1"/>
</dbReference>
<keyword evidence="8" id="KW-1185">Reference proteome</keyword>
<dbReference type="Pfam" id="PF02775">
    <property type="entry name" value="TPP_enzyme_C"/>
    <property type="match status" value="1"/>
</dbReference>
<dbReference type="PANTHER" id="PTHR18968">
    <property type="entry name" value="THIAMINE PYROPHOSPHATE ENZYMES"/>
    <property type="match status" value="1"/>
</dbReference>
<dbReference type="GO" id="GO:0009099">
    <property type="term" value="P:L-valine biosynthetic process"/>
    <property type="evidence" value="ECO:0007669"/>
    <property type="project" value="TreeGrafter"/>
</dbReference>
<keyword evidence="2 3" id="KW-0786">Thiamine pyrophosphate</keyword>
<dbReference type="Gene3D" id="3.40.50.970">
    <property type="match status" value="2"/>
</dbReference>
<sequence>MATVSEVIAGYLDAAEIGHVFGYPGDPSVEVIEAFRQAGIRFVLGRREGTAGLMALAYSQVTGRPGVALSTLGPGSSNLTNAVATALLDRVPLIAISGQIETRREAVFTHQVLDHARMFGPISKWTAELRASAAGATLRRAFRTATAERPGPVHLTTPADVVGAEAGDAAIALPPLRPAATAVQVFADPGVVADPLKRLAAARRPVIVAGIGALRAGATAPLVRLAEAAGIPVVTSPMAKGLMPEDHPYFASVLDMACNDVVWDFLKGADLIVCAGFDAVELIKSWTPKAPVVHIDAIPNIDQVYPAEVEVVGDVAAILASLADGWQGEPRWREAEVAEHRETLSKAYYEGRVAGALNPTDVIDQVRAAMPAESRATADVGSHKLLVGQGWRTSVPGGVLMTNGLSSMGYSLPGAITAALVEPERPCVCFTGDGGLAMVQSELALGAELKTAPLVVVFCDDSLNRIELKQMRRQYPAEGTRMMPVDVARAAEAMNCHALAADSPASLDAALAQSRPTDRPTVIAARIDPQQYAAQF</sequence>
<dbReference type="GO" id="GO:0003984">
    <property type="term" value="F:acetolactate synthase activity"/>
    <property type="evidence" value="ECO:0007669"/>
    <property type="project" value="TreeGrafter"/>
</dbReference>
<feature type="domain" description="Thiamine pyrophosphate enzyme TPP-binding" evidence="5">
    <location>
        <begin position="379"/>
        <end position="524"/>
    </location>
</feature>
<dbReference type="GO" id="GO:0030976">
    <property type="term" value="F:thiamine pyrophosphate binding"/>
    <property type="evidence" value="ECO:0007669"/>
    <property type="project" value="InterPro"/>
</dbReference>
<dbReference type="InterPro" id="IPR045229">
    <property type="entry name" value="TPP_enz"/>
</dbReference>
<evidence type="ECO:0000259" key="4">
    <source>
        <dbReference type="Pfam" id="PF00205"/>
    </source>
</evidence>
<evidence type="ECO:0000313" key="7">
    <source>
        <dbReference type="EMBL" id="GHD55798.1"/>
    </source>
</evidence>
<feature type="domain" description="Thiamine pyrophosphate enzyme N-terminal TPP-binding" evidence="6">
    <location>
        <begin position="3"/>
        <end position="115"/>
    </location>
</feature>
<dbReference type="CDD" id="cd00568">
    <property type="entry name" value="TPP_enzymes"/>
    <property type="match status" value="1"/>
</dbReference>
<gene>
    <name evidence="7" type="primary">ilvB</name>
    <name evidence="7" type="ORF">GCM10017083_35150</name>
</gene>
<dbReference type="InterPro" id="IPR012000">
    <property type="entry name" value="Thiamin_PyroP_enz_cen_dom"/>
</dbReference>
<dbReference type="RefSeq" id="WP_189992003.1">
    <property type="nucleotide sequence ID" value="NZ_BMZS01000008.1"/>
</dbReference>
<dbReference type="PANTHER" id="PTHR18968:SF129">
    <property type="entry name" value="ACETOLACTATE SYNTHASE"/>
    <property type="match status" value="1"/>
</dbReference>
<reference evidence="7" key="1">
    <citation type="journal article" date="2014" name="Int. J. Syst. Evol. Microbiol.">
        <title>Complete genome sequence of Corynebacterium casei LMG S-19264T (=DSM 44701T), isolated from a smear-ripened cheese.</title>
        <authorList>
            <consortium name="US DOE Joint Genome Institute (JGI-PGF)"/>
            <person name="Walter F."/>
            <person name="Albersmeier A."/>
            <person name="Kalinowski J."/>
            <person name="Ruckert C."/>
        </authorList>
    </citation>
    <scope>NUCLEOTIDE SEQUENCE</scope>
    <source>
        <strain evidence="7">KCTC 42651</strain>
    </source>
</reference>
<reference evidence="7" key="2">
    <citation type="submission" date="2020-09" db="EMBL/GenBank/DDBJ databases">
        <authorList>
            <person name="Sun Q."/>
            <person name="Kim S."/>
        </authorList>
    </citation>
    <scope>NUCLEOTIDE SEQUENCE</scope>
    <source>
        <strain evidence="7">KCTC 42651</strain>
    </source>
</reference>
<name>A0A919CR34_9PROT</name>
<dbReference type="GO" id="GO:0000287">
    <property type="term" value="F:magnesium ion binding"/>
    <property type="evidence" value="ECO:0007669"/>
    <property type="project" value="InterPro"/>
</dbReference>
<dbReference type="GO" id="GO:0009097">
    <property type="term" value="P:isoleucine biosynthetic process"/>
    <property type="evidence" value="ECO:0007669"/>
    <property type="project" value="TreeGrafter"/>
</dbReference>